<organism evidence="1 2">
    <name type="scientific">Sporosarcina thermotolerans</name>
    <dbReference type="NCBI Taxonomy" id="633404"/>
    <lineage>
        <taxon>Bacteria</taxon>
        <taxon>Bacillati</taxon>
        <taxon>Bacillota</taxon>
        <taxon>Bacilli</taxon>
        <taxon>Bacillales</taxon>
        <taxon>Caryophanaceae</taxon>
        <taxon>Sporosarcina</taxon>
    </lineage>
</organism>
<evidence type="ECO:0000313" key="2">
    <source>
        <dbReference type="Proteomes" id="UP001271648"/>
    </source>
</evidence>
<dbReference type="EMBL" id="JAUBDJ010000014">
    <property type="protein sequence ID" value="MDW0118512.1"/>
    <property type="molecule type" value="Genomic_DNA"/>
</dbReference>
<reference evidence="1 2" key="1">
    <citation type="submission" date="2023-06" db="EMBL/GenBank/DDBJ databases">
        <title>Sporosarcina sp. nov., isolated from Korean traditional fermented seafood 'Jeotgal'.</title>
        <authorList>
            <person name="Yang A.I."/>
            <person name="Shin N.-R."/>
        </authorList>
    </citation>
    <scope>NUCLEOTIDE SEQUENCE [LARGE SCALE GENOMIC DNA]</scope>
    <source>
        <strain evidence="1 2">KCTC43456</strain>
    </source>
</reference>
<accession>A0AAW9AAK6</accession>
<protein>
    <submittedName>
        <fullName evidence="1">Uncharacterized protein</fullName>
    </submittedName>
</protein>
<evidence type="ECO:0000313" key="1">
    <source>
        <dbReference type="EMBL" id="MDW0118512.1"/>
    </source>
</evidence>
<dbReference type="Proteomes" id="UP001271648">
    <property type="component" value="Unassembled WGS sequence"/>
</dbReference>
<dbReference type="RefSeq" id="WP_283734249.1">
    <property type="nucleotide sequence ID" value="NZ_CP125968.1"/>
</dbReference>
<sequence length="43" mass="4948">MRKNRDLCGFNIASTITGAMEMAHDYLSSYDKDRKKALEGFYV</sequence>
<keyword evidence="2" id="KW-1185">Reference proteome</keyword>
<comment type="caution">
    <text evidence="1">The sequence shown here is derived from an EMBL/GenBank/DDBJ whole genome shotgun (WGS) entry which is preliminary data.</text>
</comment>
<proteinExistence type="predicted"/>
<dbReference type="AlphaFoldDB" id="A0AAW9AAK6"/>
<name>A0AAW9AAK6_9BACL</name>
<gene>
    <name evidence="1" type="ORF">QTL97_16395</name>
</gene>